<dbReference type="InterPro" id="IPR036291">
    <property type="entry name" value="NAD(P)-bd_dom_sf"/>
</dbReference>
<evidence type="ECO:0000259" key="3">
    <source>
        <dbReference type="SMART" id="SM00822"/>
    </source>
</evidence>
<proteinExistence type="inferred from homology"/>
<organism evidence="4 5">
    <name type="scientific">Pectobacterium carotovorum</name>
    <name type="common">Erwinia carotovora</name>
    <dbReference type="NCBI Taxonomy" id="554"/>
    <lineage>
        <taxon>Bacteria</taxon>
        <taxon>Pseudomonadati</taxon>
        <taxon>Pseudomonadota</taxon>
        <taxon>Gammaproteobacteria</taxon>
        <taxon>Enterobacterales</taxon>
        <taxon>Pectobacteriaceae</taxon>
        <taxon>Pectobacterium</taxon>
    </lineage>
</organism>
<dbReference type="SUPFAM" id="SSF51735">
    <property type="entry name" value="NAD(P)-binding Rossmann-fold domains"/>
    <property type="match status" value="1"/>
</dbReference>
<name>A0A419AWP0_PECCA</name>
<dbReference type="AlphaFoldDB" id="A0A419AWP0"/>
<dbReference type="InterPro" id="IPR057326">
    <property type="entry name" value="KR_dom"/>
</dbReference>
<dbReference type="SMART" id="SM00822">
    <property type="entry name" value="PKS_KR"/>
    <property type="match status" value="1"/>
</dbReference>
<evidence type="ECO:0000256" key="2">
    <source>
        <dbReference type="ARBA" id="ARBA00023002"/>
    </source>
</evidence>
<dbReference type="PRINTS" id="PR00081">
    <property type="entry name" value="GDHRDH"/>
</dbReference>
<dbReference type="FunFam" id="3.40.50.720:FF:000173">
    <property type="entry name" value="3-oxoacyl-[acyl-carrier protein] reductase"/>
    <property type="match status" value="1"/>
</dbReference>
<dbReference type="PANTHER" id="PTHR42760:SF135">
    <property type="entry name" value="BLL7886 PROTEIN"/>
    <property type="match status" value="1"/>
</dbReference>
<feature type="domain" description="Ketoreductase" evidence="3">
    <location>
        <begin position="8"/>
        <end position="185"/>
    </location>
</feature>
<reference evidence="4 5" key="1">
    <citation type="submission" date="2018-09" db="EMBL/GenBank/DDBJ databases">
        <title>Phylogenetic diversity of Pectobacterium and Dickeya strains causing blackleg disease of potato in Morocco.</title>
        <authorList>
            <person name="Oulghazi S."/>
            <person name="Moumni M."/>
            <person name="Faure D."/>
        </authorList>
    </citation>
    <scope>NUCLEOTIDE SEQUENCE [LARGE SCALE GENOMIC DNA]</scope>
    <source>
        <strain evidence="4 5">S1.15.11.2D</strain>
    </source>
</reference>
<dbReference type="InterPro" id="IPR020904">
    <property type="entry name" value="Sc_DH/Rdtase_CS"/>
</dbReference>
<dbReference type="GO" id="GO:0016616">
    <property type="term" value="F:oxidoreductase activity, acting on the CH-OH group of donors, NAD or NADP as acceptor"/>
    <property type="evidence" value="ECO:0007669"/>
    <property type="project" value="TreeGrafter"/>
</dbReference>
<accession>A0A419AWP0</accession>
<comment type="caution">
    <text evidence="4">The sequence shown here is derived from an EMBL/GenBank/DDBJ whole genome shotgun (WGS) entry which is preliminary data.</text>
</comment>
<dbReference type="PROSITE" id="PS00061">
    <property type="entry name" value="ADH_SHORT"/>
    <property type="match status" value="1"/>
</dbReference>
<evidence type="ECO:0000256" key="1">
    <source>
        <dbReference type="ARBA" id="ARBA00006484"/>
    </source>
</evidence>
<keyword evidence="2" id="KW-0560">Oxidoreductase</keyword>
<evidence type="ECO:0000313" key="5">
    <source>
        <dbReference type="Proteomes" id="UP000283655"/>
    </source>
</evidence>
<gene>
    <name evidence="4" type="ORF">D5071_10015</name>
</gene>
<dbReference type="Pfam" id="PF13561">
    <property type="entry name" value="adh_short_C2"/>
    <property type="match status" value="1"/>
</dbReference>
<dbReference type="InterPro" id="IPR002347">
    <property type="entry name" value="SDR_fam"/>
</dbReference>
<sequence>MTSVLEDRPCLIVGASGNIGETIAVKLSQSGRKLALIHSPRSAPTVDIPSATWYQVDVTDSSQVTELVAKVKHDFGSSPDLVYCAGIVRDSAISFTSDEIWHSVIDANLNGAFYFIREVSKSIVTEDEGRIVLISSVSATKGNPGQLSYSATKGALESMCRVIAVELGRYGVTCNVVSPGVIESRMVKDTPPKSVEGLLKKTPLRKVGKPEDVASLVNYLLTADARYITGQIIQVDGGMTAA</sequence>
<comment type="similarity">
    <text evidence="1">Belongs to the short-chain dehydrogenases/reductases (SDR) family.</text>
</comment>
<dbReference type="Proteomes" id="UP000283655">
    <property type="component" value="Unassembled WGS sequence"/>
</dbReference>
<dbReference type="GO" id="GO:0030497">
    <property type="term" value="P:fatty acid elongation"/>
    <property type="evidence" value="ECO:0007669"/>
    <property type="project" value="TreeGrafter"/>
</dbReference>
<protein>
    <submittedName>
        <fullName evidence="4">SDR family oxidoreductase</fullName>
    </submittedName>
</protein>
<dbReference type="EMBL" id="QZDH01000020">
    <property type="protein sequence ID" value="RJL51741.1"/>
    <property type="molecule type" value="Genomic_DNA"/>
</dbReference>
<dbReference type="RefSeq" id="WP_119873625.1">
    <property type="nucleotide sequence ID" value="NZ_QZDH01000020.1"/>
</dbReference>
<dbReference type="PANTHER" id="PTHR42760">
    <property type="entry name" value="SHORT-CHAIN DEHYDROGENASES/REDUCTASES FAMILY MEMBER"/>
    <property type="match status" value="1"/>
</dbReference>
<dbReference type="Gene3D" id="3.40.50.720">
    <property type="entry name" value="NAD(P)-binding Rossmann-like Domain"/>
    <property type="match status" value="1"/>
</dbReference>
<evidence type="ECO:0000313" key="4">
    <source>
        <dbReference type="EMBL" id="RJL51741.1"/>
    </source>
</evidence>